<keyword evidence="7 13" id="KW-0808">Transferase</keyword>
<keyword evidence="4" id="KW-0963">Cytoplasm</keyword>
<evidence type="ECO:0000256" key="10">
    <source>
        <dbReference type="ARBA" id="ARBA00030399"/>
    </source>
</evidence>
<evidence type="ECO:0000256" key="12">
    <source>
        <dbReference type="ARBA" id="ARBA00047283"/>
    </source>
</evidence>
<feature type="binding site" evidence="13">
    <location>
        <position position="331"/>
    </location>
    <ligand>
        <name>S-adenosyl-L-methionine</name>
        <dbReference type="ChEBI" id="CHEBI:59789"/>
    </ligand>
</feature>
<dbReference type="NCBIfam" id="TIGR00563">
    <property type="entry name" value="rsmB"/>
    <property type="match status" value="1"/>
</dbReference>
<reference evidence="16" key="1">
    <citation type="submission" date="2016-10" db="EMBL/GenBank/DDBJ databases">
        <authorList>
            <person name="Varghese N."/>
            <person name="Submissions S."/>
        </authorList>
    </citation>
    <scope>NUCLEOTIDE SEQUENCE [LARGE SCALE GENOMIC DNA]</scope>
    <source>
        <strain evidence="16">Z-7934</strain>
    </source>
</reference>
<dbReference type="EC" id="2.1.1.176" evidence="3"/>
<evidence type="ECO:0000256" key="7">
    <source>
        <dbReference type="ARBA" id="ARBA00022679"/>
    </source>
</evidence>
<evidence type="ECO:0000256" key="9">
    <source>
        <dbReference type="ARBA" id="ARBA00022884"/>
    </source>
</evidence>
<dbReference type="InterPro" id="IPR006027">
    <property type="entry name" value="NusB_RsmB_TIM44"/>
</dbReference>
<dbReference type="STRING" id="69895.SAMN05192551_101302"/>
<dbReference type="PRINTS" id="PR02008">
    <property type="entry name" value="RCMTFAMILY"/>
</dbReference>
<dbReference type="EMBL" id="FOQA01000001">
    <property type="protein sequence ID" value="SFH51180.1"/>
    <property type="molecule type" value="Genomic_DNA"/>
</dbReference>
<dbReference type="GO" id="GO:0003723">
    <property type="term" value="F:RNA binding"/>
    <property type="evidence" value="ECO:0007669"/>
    <property type="project" value="UniProtKB-UniRule"/>
</dbReference>
<dbReference type="InterPro" id="IPR049560">
    <property type="entry name" value="MeTrfase_RsmB-F_NOP2_cat"/>
</dbReference>
<organism evidence="15 16">
    <name type="scientific">Tindallia magadiensis</name>
    <dbReference type="NCBI Taxonomy" id="69895"/>
    <lineage>
        <taxon>Bacteria</taxon>
        <taxon>Bacillati</taxon>
        <taxon>Bacillota</taxon>
        <taxon>Clostridia</taxon>
        <taxon>Peptostreptococcales</taxon>
        <taxon>Tindalliaceae</taxon>
        <taxon>Tindallia</taxon>
    </lineage>
</organism>
<evidence type="ECO:0000256" key="1">
    <source>
        <dbReference type="ARBA" id="ARBA00002724"/>
    </source>
</evidence>
<feature type="domain" description="SAM-dependent MTase RsmB/NOP-type" evidence="14">
    <location>
        <begin position="171"/>
        <end position="435"/>
    </location>
</feature>
<keyword evidence="8 13" id="KW-0949">S-adenosyl-L-methionine</keyword>
<dbReference type="InterPro" id="IPR054728">
    <property type="entry name" value="RsmB-like_ferredoxin"/>
</dbReference>
<dbReference type="NCBIfam" id="NF011494">
    <property type="entry name" value="PRK14902.1"/>
    <property type="match status" value="1"/>
</dbReference>
<dbReference type="GO" id="GO:0008649">
    <property type="term" value="F:rRNA methyltransferase activity"/>
    <property type="evidence" value="ECO:0007669"/>
    <property type="project" value="InterPro"/>
</dbReference>
<dbReference type="Pfam" id="PF01189">
    <property type="entry name" value="Methyltr_RsmB-F"/>
    <property type="match status" value="1"/>
</dbReference>
<protein>
    <recommendedName>
        <fullName evidence="3">16S rRNA (cytosine(967)-C(5))-methyltransferase</fullName>
        <ecNumber evidence="3">2.1.1.176</ecNumber>
    </recommendedName>
    <alternativeName>
        <fullName evidence="10">16S rRNA m5C967 methyltransferase</fullName>
    </alternativeName>
    <alternativeName>
        <fullName evidence="11">rRNA (cytosine-C(5)-)-methyltransferase RsmB</fullName>
    </alternativeName>
</protein>
<evidence type="ECO:0000256" key="6">
    <source>
        <dbReference type="ARBA" id="ARBA00022603"/>
    </source>
</evidence>
<comment type="catalytic activity">
    <reaction evidence="12">
        <text>cytidine(967) in 16S rRNA + S-adenosyl-L-methionine = 5-methylcytidine(967) in 16S rRNA + S-adenosyl-L-homocysteine + H(+)</text>
        <dbReference type="Rhea" id="RHEA:42748"/>
        <dbReference type="Rhea" id="RHEA-COMP:10219"/>
        <dbReference type="Rhea" id="RHEA-COMP:10220"/>
        <dbReference type="ChEBI" id="CHEBI:15378"/>
        <dbReference type="ChEBI" id="CHEBI:57856"/>
        <dbReference type="ChEBI" id="CHEBI:59789"/>
        <dbReference type="ChEBI" id="CHEBI:74483"/>
        <dbReference type="ChEBI" id="CHEBI:82748"/>
        <dbReference type="EC" id="2.1.1.176"/>
    </reaction>
</comment>
<dbReference type="Gene3D" id="3.30.70.1170">
    <property type="entry name" value="Sun protein, domain 3"/>
    <property type="match status" value="1"/>
</dbReference>
<evidence type="ECO:0000259" key="14">
    <source>
        <dbReference type="PROSITE" id="PS51686"/>
    </source>
</evidence>
<comment type="similarity">
    <text evidence="13">Belongs to the class I-like SAM-binding methyltransferase superfamily. RsmB/NOP family.</text>
</comment>
<dbReference type="PANTHER" id="PTHR22807:SF53">
    <property type="entry name" value="RIBOSOMAL RNA SMALL SUBUNIT METHYLTRANSFERASE B-RELATED"/>
    <property type="match status" value="1"/>
</dbReference>
<feature type="binding site" evidence="13">
    <location>
        <position position="286"/>
    </location>
    <ligand>
        <name>S-adenosyl-L-methionine</name>
        <dbReference type="ChEBI" id="CHEBI:59789"/>
    </ligand>
</feature>
<comment type="subcellular location">
    <subcellularLocation>
        <location evidence="2">Cytoplasm</location>
    </subcellularLocation>
</comment>
<dbReference type="Pfam" id="PF22458">
    <property type="entry name" value="RsmF-B_ferredox"/>
    <property type="match status" value="1"/>
</dbReference>
<evidence type="ECO:0000256" key="8">
    <source>
        <dbReference type="ARBA" id="ARBA00022691"/>
    </source>
</evidence>
<feature type="binding site" evidence="13">
    <location>
        <begin position="262"/>
        <end position="268"/>
    </location>
    <ligand>
        <name>S-adenosyl-L-methionine</name>
        <dbReference type="ChEBI" id="CHEBI:59789"/>
    </ligand>
</feature>
<dbReference type="InterPro" id="IPR029063">
    <property type="entry name" value="SAM-dependent_MTases_sf"/>
</dbReference>
<evidence type="ECO:0000256" key="13">
    <source>
        <dbReference type="PROSITE-ProRule" id="PRU01023"/>
    </source>
</evidence>
<dbReference type="RefSeq" id="WP_093368862.1">
    <property type="nucleotide sequence ID" value="NZ_FOQA01000001.1"/>
</dbReference>
<dbReference type="Pfam" id="PF01029">
    <property type="entry name" value="NusB"/>
    <property type="match status" value="1"/>
</dbReference>
<dbReference type="InterPro" id="IPR023267">
    <property type="entry name" value="RCMT"/>
</dbReference>
<dbReference type="InterPro" id="IPR004573">
    <property type="entry name" value="rRNA_ssu_MeTfrase_B"/>
</dbReference>
<feature type="binding site" evidence="13">
    <location>
        <position position="313"/>
    </location>
    <ligand>
        <name>S-adenosyl-L-methionine</name>
        <dbReference type="ChEBI" id="CHEBI:59789"/>
    </ligand>
</feature>
<dbReference type="Proteomes" id="UP000199287">
    <property type="component" value="Unassembled WGS sequence"/>
</dbReference>
<dbReference type="PROSITE" id="PS51686">
    <property type="entry name" value="SAM_MT_RSMB_NOP"/>
    <property type="match status" value="1"/>
</dbReference>
<keyword evidence="5" id="KW-0698">rRNA processing</keyword>
<evidence type="ECO:0000256" key="11">
    <source>
        <dbReference type="ARBA" id="ARBA00031088"/>
    </source>
</evidence>
<evidence type="ECO:0000256" key="3">
    <source>
        <dbReference type="ARBA" id="ARBA00012140"/>
    </source>
</evidence>
<dbReference type="PANTHER" id="PTHR22807">
    <property type="entry name" value="NOP2 YEAST -RELATED NOL1/NOP2/FMU SUN DOMAIN-CONTAINING"/>
    <property type="match status" value="1"/>
</dbReference>
<keyword evidence="9 13" id="KW-0694">RNA-binding</keyword>
<dbReference type="SUPFAM" id="SSF48013">
    <property type="entry name" value="NusB-like"/>
    <property type="match status" value="1"/>
</dbReference>
<dbReference type="Gene3D" id="1.10.940.10">
    <property type="entry name" value="NusB-like"/>
    <property type="match status" value="1"/>
</dbReference>
<evidence type="ECO:0000256" key="4">
    <source>
        <dbReference type="ARBA" id="ARBA00022490"/>
    </source>
</evidence>
<dbReference type="Gene3D" id="3.40.50.150">
    <property type="entry name" value="Vaccinia Virus protein VP39"/>
    <property type="match status" value="1"/>
</dbReference>
<dbReference type="InterPro" id="IPR035926">
    <property type="entry name" value="NusB-like_sf"/>
</dbReference>
<comment type="function">
    <text evidence="1">Specifically methylates the cytosine at position 967 (m5C967) of 16S rRNA.</text>
</comment>
<dbReference type="GO" id="GO:0006355">
    <property type="term" value="P:regulation of DNA-templated transcription"/>
    <property type="evidence" value="ECO:0007669"/>
    <property type="project" value="InterPro"/>
</dbReference>
<keyword evidence="6 13" id="KW-0489">Methyltransferase</keyword>
<feature type="active site" description="Nucleophile" evidence="13">
    <location>
        <position position="385"/>
    </location>
</feature>
<evidence type="ECO:0000256" key="2">
    <source>
        <dbReference type="ARBA" id="ARBA00004496"/>
    </source>
</evidence>
<dbReference type="InterPro" id="IPR001678">
    <property type="entry name" value="MeTrfase_RsmB-F_NOP2_dom"/>
</dbReference>
<proteinExistence type="inferred from homology"/>
<gene>
    <name evidence="15" type="ORF">SAMN05192551_101302</name>
</gene>
<keyword evidence="16" id="KW-1185">Reference proteome</keyword>
<evidence type="ECO:0000313" key="15">
    <source>
        <dbReference type="EMBL" id="SFH51180.1"/>
    </source>
</evidence>
<dbReference type="SUPFAM" id="SSF53335">
    <property type="entry name" value="S-adenosyl-L-methionine-dependent methyltransferases"/>
    <property type="match status" value="1"/>
</dbReference>
<accession>A0A1I3AMD4</accession>
<dbReference type="GO" id="GO:0005737">
    <property type="term" value="C:cytoplasm"/>
    <property type="evidence" value="ECO:0007669"/>
    <property type="project" value="UniProtKB-SubCell"/>
</dbReference>
<sequence length="437" mass="50117">MKKTPREKAVEAIQLVVEKKSFSNIVVNEFIHQENWSKEDTNLFVNIVYGTLDQMMRLEGYLGILSKRPVKKMQPQIKYILLASIYQMLNFDRIPDFAIVNEAVKITKKTNHSASGFVNGILRNFARQKDDLAKRMVPSQSLESLSLHYSYPKWIIHEMIAYYGHGATLNILEINKQRPDLFLRCNLLKCKPNELIHSLKIDGIIVEQTQWIPEALKLIESERHLMKSKAYLNGWFQIQSLGSMMAVDILDPVPGEKIFDMAAAPGGKSIFMAERMKNTGEILAGDLSVKRLNQLKGHIDRMGISNIITKVHDATVVEHSFTNSFDKVLLDAPCSSLGMIRRKPEIKYAHKNKEQLIEISKIQKEMLRTASKYVKPGGVILYSTCTMLPYENEDVVMEFLEKESEFMLDGEGMKFLNPTIHENFDGFFIAKIRRLEQ</sequence>
<dbReference type="AlphaFoldDB" id="A0A1I3AMD4"/>
<evidence type="ECO:0000256" key="5">
    <source>
        <dbReference type="ARBA" id="ARBA00022552"/>
    </source>
</evidence>
<dbReference type="OrthoDB" id="9810297at2"/>
<evidence type="ECO:0000313" key="16">
    <source>
        <dbReference type="Proteomes" id="UP000199287"/>
    </source>
</evidence>
<name>A0A1I3AMD4_9FIRM</name>